<dbReference type="PANTHER" id="PTHR30535:SF34">
    <property type="entry name" value="MOLYBDATE-BINDING PROTEIN MOLA"/>
    <property type="match status" value="1"/>
</dbReference>
<evidence type="ECO:0000256" key="1">
    <source>
        <dbReference type="ARBA" id="ARBA00008814"/>
    </source>
</evidence>
<dbReference type="CDD" id="cd01143">
    <property type="entry name" value="YvrC"/>
    <property type="match status" value="1"/>
</dbReference>
<gene>
    <name evidence="6" type="ORF">DV701_11595</name>
</gene>
<dbReference type="NCBIfam" id="NF038402">
    <property type="entry name" value="TroA_like"/>
    <property type="match status" value="1"/>
</dbReference>
<feature type="domain" description="Fe/B12 periplasmic-binding" evidence="5">
    <location>
        <begin position="90"/>
        <end position="342"/>
    </location>
</feature>
<dbReference type="InterPro" id="IPR050902">
    <property type="entry name" value="ABC_Transporter_SBP"/>
</dbReference>
<reference evidence="6 7" key="1">
    <citation type="submission" date="2018-07" db="EMBL/GenBank/DDBJ databases">
        <title>Complete genome sequencing of Ornithinimicrobium sp. AMA3305.</title>
        <authorList>
            <person name="Bae J.-W."/>
        </authorList>
    </citation>
    <scope>NUCLEOTIDE SEQUENCE [LARGE SCALE GENOMIC DNA]</scope>
    <source>
        <strain evidence="6 7">AMA3305</strain>
    </source>
</reference>
<organism evidence="6 7">
    <name type="scientific">Ornithinimicrobium avium</name>
    <dbReference type="NCBI Taxonomy" id="2283195"/>
    <lineage>
        <taxon>Bacteria</taxon>
        <taxon>Bacillati</taxon>
        <taxon>Actinomycetota</taxon>
        <taxon>Actinomycetes</taxon>
        <taxon>Micrococcales</taxon>
        <taxon>Ornithinimicrobiaceae</taxon>
        <taxon>Ornithinimicrobium</taxon>
    </lineage>
</organism>
<comment type="similarity">
    <text evidence="1">Belongs to the bacterial solute-binding protein 8 family.</text>
</comment>
<dbReference type="PROSITE" id="PS50983">
    <property type="entry name" value="FE_B12_PBP"/>
    <property type="match status" value="1"/>
</dbReference>
<feature type="compositionally biased region" description="Low complexity" evidence="3">
    <location>
        <begin position="38"/>
        <end position="59"/>
    </location>
</feature>
<name>A0A345NNS1_9MICO</name>
<dbReference type="InterPro" id="IPR054828">
    <property type="entry name" value="Vit_B12_bind_prot"/>
</dbReference>
<feature type="signal peptide" evidence="4">
    <location>
        <begin position="1"/>
        <end position="25"/>
    </location>
</feature>
<evidence type="ECO:0000313" key="7">
    <source>
        <dbReference type="Proteomes" id="UP000253790"/>
    </source>
</evidence>
<dbReference type="PROSITE" id="PS51257">
    <property type="entry name" value="PROKAR_LIPOPROTEIN"/>
    <property type="match status" value="1"/>
</dbReference>
<dbReference type="AlphaFoldDB" id="A0A345NNS1"/>
<dbReference type="InterPro" id="IPR002491">
    <property type="entry name" value="ABC_transptr_periplasmic_BD"/>
</dbReference>
<protein>
    <submittedName>
        <fullName evidence="6">ABC transporter substrate-binding protein</fullName>
    </submittedName>
</protein>
<evidence type="ECO:0000256" key="3">
    <source>
        <dbReference type="SAM" id="MobiDB-lite"/>
    </source>
</evidence>
<dbReference type="OrthoDB" id="6495095at2"/>
<feature type="region of interest" description="Disordered" evidence="3">
    <location>
        <begin position="27"/>
        <end position="61"/>
    </location>
</feature>
<dbReference type="RefSeq" id="WP_114928440.1">
    <property type="nucleotide sequence ID" value="NZ_CP031229.1"/>
</dbReference>
<feature type="chain" id="PRO_5039714684" evidence="4">
    <location>
        <begin position="26"/>
        <end position="343"/>
    </location>
</feature>
<dbReference type="GO" id="GO:0071281">
    <property type="term" value="P:cellular response to iron ion"/>
    <property type="evidence" value="ECO:0007669"/>
    <property type="project" value="TreeGrafter"/>
</dbReference>
<dbReference type="PANTHER" id="PTHR30535">
    <property type="entry name" value="VITAMIN B12-BINDING PROTEIN"/>
    <property type="match status" value="1"/>
</dbReference>
<dbReference type="Proteomes" id="UP000253790">
    <property type="component" value="Chromosome"/>
</dbReference>
<dbReference type="Gene3D" id="3.40.50.1980">
    <property type="entry name" value="Nitrogenase molybdenum iron protein domain"/>
    <property type="match status" value="2"/>
</dbReference>
<dbReference type="Pfam" id="PF01497">
    <property type="entry name" value="Peripla_BP_2"/>
    <property type="match status" value="1"/>
</dbReference>
<dbReference type="KEGG" id="orn:DV701_11595"/>
<keyword evidence="2 4" id="KW-0732">Signal</keyword>
<evidence type="ECO:0000259" key="5">
    <source>
        <dbReference type="PROSITE" id="PS50983"/>
    </source>
</evidence>
<dbReference type="SUPFAM" id="SSF53807">
    <property type="entry name" value="Helical backbone' metal receptor"/>
    <property type="match status" value="1"/>
</dbReference>
<proteinExistence type="inferred from homology"/>
<evidence type="ECO:0000313" key="6">
    <source>
        <dbReference type="EMBL" id="AXH96679.1"/>
    </source>
</evidence>
<dbReference type="EMBL" id="CP031229">
    <property type="protein sequence ID" value="AXH96679.1"/>
    <property type="molecule type" value="Genomic_DNA"/>
</dbReference>
<keyword evidence="7" id="KW-1185">Reference proteome</keyword>
<accession>A0A345NNS1</accession>
<evidence type="ECO:0000256" key="2">
    <source>
        <dbReference type="ARBA" id="ARBA00022729"/>
    </source>
</evidence>
<sequence>MTHPRTLRQATALAAALALALTGCATDTGDADSTSGPAAPDAASNDTAADGGATDSSDTTAEDTEAALDAFPVTVDTPAGEVTIQQRPERIVSLSASATEILFAVGAGDQVVAADEWSTYPEEAPTTDLSGYEPNVEAIVSYDPDLVVVANDINDIVASLGQVDVPVIVNAAPADVEGGYDGMAALGLATGHADDAAQAISTMREGMEEAFAAAPTDLDLRIYHEVDQTLFAASSHSFIGSVYAQMGATNIADEGDTEGSGFPQLTEEAIIEANPQLIVIQDLVGYTPEDVAARPGWDQIDAVRNDNIVVVSSDIASRWGPRLPQLVTVVAEAMTAAAVPAGR</sequence>
<evidence type="ECO:0000256" key="4">
    <source>
        <dbReference type="SAM" id="SignalP"/>
    </source>
</evidence>